<dbReference type="InterPro" id="IPR051164">
    <property type="entry name" value="NmrA-like_oxidored"/>
</dbReference>
<dbReference type="InterPro" id="IPR036291">
    <property type="entry name" value="NAD(P)-bd_dom_sf"/>
</dbReference>
<keyword evidence="2" id="KW-0521">NADP</keyword>
<evidence type="ECO:0000259" key="3">
    <source>
        <dbReference type="Pfam" id="PF05368"/>
    </source>
</evidence>
<dbReference type="Pfam" id="PF05368">
    <property type="entry name" value="NmrA"/>
    <property type="match status" value="1"/>
</dbReference>
<protein>
    <recommendedName>
        <fullName evidence="3">NmrA-like domain-containing protein</fullName>
    </recommendedName>
</protein>
<dbReference type="SUPFAM" id="SSF51735">
    <property type="entry name" value="NAD(P)-binding Rossmann-fold domains"/>
    <property type="match status" value="1"/>
</dbReference>
<keyword evidence="5" id="KW-1185">Reference proteome</keyword>
<name>A0AAI9XDB3_PENTH</name>
<feature type="domain" description="NmrA-like" evidence="3">
    <location>
        <begin position="21"/>
        <end position="320"/>
    </location>
</feature>
<comment type="caution">
    <text evidence="4">The sequence shown here is derived from an EMBL/GenBank/DDBJ whole genome shotgun (WGS) entry which is preliminary data.</text>
</comment>
<evidence type="ECO:0000313" key="5">
    <source>
        <dbReference type="Proteomes" id="UP001227192"/>
    </source>
</evidence>
<reference evidence="4" key="1">
    <citation type="submission" date="2015-06" db="EMBL/GenBank/DDBJ databases">
        <authorList>
            <person name="Nguyen H."/>
        </authorList>
    </citation>
    <scope>NUCLEOTIDE SEQUENCE</scope>
    <source>
        <strain evidence="4">DAOM 180753</strain>
    </source>
</reference>
<proteinExistence type="inferred from homology"/>
<accession>A0AAI9XDB3</accession>
<dbReference type="PANTHER" id="PTHR42748:SF7">
    <property type="entry name" value="NMRA LIKE REDOX SENSOR 1-RELATED"/>
    <property type="match status" value="1"/>
</dbReference>
<evidence type="ECO:0000313" key="4">
    <source>
        <dbReference type="EMBL" id="KAJ9492479.1"/>
    </source>
</evidence>
<dbReference type="Gene3D" id="3.90.25.10">
    <property type="entry name" value="UDP-galactose 4-epimerase, domain 1"/>
    <property type="match status" value="1"/>
</dbReference>
<evidence type="ECO:0000256" key="1">
    <source>
        <dbReference type="ARBA" id="ARBA00006328"/>
    </source>
</evidence>
<dbReference type="InterPro" id="IPR008030">
    <property type="entry name" value="NmrA-like"/>
</dbReference>
<sequence length="351" mass="39117">MTPFPTGYYKFQDTQSLWIRKLIVVIGGTGRVGRSVAVSLLQNSNFRVRVTTRDLTSKKAQDLKLVGAEVIKADSWDTAELDQALKGAWGVFLNTNGDAPEYAGDGDLDETQMGKNVVDVAQRQGVQAFIYAGLPEVSKITHGTINIKTNFHKNNISDYARQAGFRTTVSVNVGWMMENFWNPAYEKAFGGFSRLEDLEGYLTIHLFPMGNAPESTPFTSVRDDYGDIVHGVFLDPETWDKQTVWAVSQPLSFQGFTDAYNRVSGTTKARYLERTAPNEASTPEKTAEINAIRKYVDFVKGNYCNGQPVDQAPARELKKFGAAARNAPEQQQELQTVEGFIRQHGFRGEDM</sequence>
<dbReference type="Gene3D" id="3.40.50.720">
    <property type="entry name" value="NAD(P)-binding Rossmann-like Domain"/>
    <property type="match status" value="1"/>
</dbReference>
<comment type="similarity">
    <text evidence="1">Belongs to the NmrA-type oxidoreductase family.</text>
</comment>
<dbReference type="AlphaFoldDB" id="A0AAI9XDB3"/>
<organism evidence="4 5">
    <name type="scientific">Penicillium thymicola</name>
    <dbReference type="NCBI Taxonomy" id="293382"/>
    <lineage>
        <taxon>Eukaryota</taxon>
        <taxon>Fungi</taxon>
        <taxon>Dikarya</taxon>
        <taxon>Ascomycota</taxon>
        <taxon>Pezizomycotina</taxon>
        <taxon>Eurotiomycetes</taxon>
        <taxon>Eurotiomycetidae</taxon>
        <taxon>Eurotiales</taxon>
        <taxon>Aspergillaceae</taxon>
        <taxon>Penicillium</taxon>
    </lineage>
</organism>
<dbReference type="EMBL" id="LACB01000011">
    <property type="protein sequence ID" value="KAJ9492479.1"/>
    <property type="molecule type" value="Genomic_DNA"/>
</dbReference>
<evidence type="ECO:0000256" key="2">
    <source>
        <dbReference type="ARBA" id="ARBA00022857"/>
    </source>
</evidence>
<reference evidence="4" key="2">
    <citation type="journal article" date="2016" name="Fungal Biol.">
        <title>Ochratoxin A production by Penicillium thymicola.</title>
        <authorList>
            <person name="Nguyen H.D.T."/>
            <person name="McMullin D.R."/>
            <person name="Ponomareva E."/>
            <person name="Riley R."/>
            <person name="Pomraning K.R."/>
            <person name="Baker S.E."/>
            <person name="Seifert K.A."/>
        </authorList>
    </citation>
    <scope>NUCLEOTIDE SEQUENCE</scope>
    <source>
        <strain evidence="4">DAOM 180753</strain>
    </source>
</reference>
<dbReference type="PANTHER" id="PTHR42748">
    <property type="entry name" value="NITROGEN METABOLITE REPRESSION PROTEIN NMRA FAMILY MEMBER"/>
    <property type="match status" value="1"/>
</dbReference>
<gene>
    <name evidence="4" type="ORF">VN97_g773</name>
</gene>
<dbReference type="Proteomes" id="UP001227192">
    <property type="component" value="Unassembled WGS sequence"/>
</dbReference>